<dbReference type="InterPro" id="IPR036259">
    <property type="entry name" value="MFS_trans_sf"/>
</dbReference>
<evidence type="ECO:0000256" key="1">
    <source>
        <dbReference type="SAM" id="Phobius"/>
    </source>
</evidence>
<dbReference type="PANTHER" id="PTHR23526">
    <property type="entry name" value="INTEGRAL MEMBRANE TRANSPORT PROTEIN-RELATED"/>
    <property type="match status" value="1"/>
</dbReference>
<feature type="transmembrane region" description="Helical" evidence="1">
    <location>
        <begin position="411"/>
        <end position="431"/>
    </location>
</feature>
<keyword evidence="1" id="KW-0812">Transmembrane</keyword>
<feature type="transmembrane region" description="Helical" evidence="1">
    <location>
        <begin position="307"/>
        <end position="330"/>
    </location>
</feature>
<dbReference type="PANTHER" id="PTHR23526:SF2">
    <property type="entry name" value="MAJOR FACILITATOR SUPERFAMILY (MFS) PROFILE DOMAIN-CONTAINING PROTEIN"/>
    <property type="match status" value="1"/>
</dbReference>
<name>A0A926DCQ1_9FIRM</name>
<keyword evidence="1" id="KW-1133">Transmembrane helix</keyword>
<dbReference type="SUPFAM" id="SSF103473">
    <property type="entry name" value="MFS general substrate transporter"/>
    <property type="match status" value="1"/>
</dbReference>
<feature type="transmembrane region" description="Helical" evidence="1">
    <location>
        <begin position="163"/>
        <end position="180"/>
    </location>
</feature>
<feature type="transmembrane region" description="Helical" evidence="1">
    <location>
        <begin position="63"/>
        <end position="82"/>
    </location>
</feature>
<gene>
    <name evidence="2" type="ORF">H8695_01760</name>
</gene>
<sequence>MQEVELIKTDGKTRRFRNLTYRKTRKYILREAFSAQMFYVLMTGSFLAGYLEYLGLDANTSAVLMQLPYLAAAVQLIAPLFYESRSHRMKYFIGLFVAYRMLVAGIGLLALVRGSAALRAAGFCALILSGYSCNYFGEPAFNEFLTNVVPAKLRGRFMSRRDACMIAGGAVSSIVMGQVLDRFRGADRAGLGYTVLFAVAAVVIVVNFICMSRFCEPPVRTGRVRLRLADVFRIPLSNPGYRKFILFHIIYNFSVYVAFAYYSIYQVRNLGLPYTVISLLSLAENLARVFASRYWGRQPSRRSLPQVLLRAIVILAVIHCLWIVMCPATAPFLLPVVHIGGGFAWAGVAVSLLTVNFLFAPRKSRTVYFALNACTGLVTGFLASLVGSAIGRALIGKSLRLGPLLLTGENVIFLVSGFGLLATALYVKCVLREDAVTAD</sequence>
<dbReference type="AlphaFoldDB" id="A0A926DCQ1"/>
<feature type="transmembrane region" description="Helical" evidence="1">
    <location>
        <begin position="336"/>
        <end position="360"/>
    </location>
</feature>
<protein>
    <submittedName>
        <fullName evidence="2">MFS transporter</fullName>
    </submittedName>
</protein>
<keyword evidence="3" id="KW-1185">Reference proteome</keyword>
<feature type="transmembrane region" description="Helical" evidence="1">
    <location>
        <begin position="32"/>
        <end position="51"/>
    </location>
</feature>
<feature type="transmembrane region" description="Helical" evidence="1">
    <location>
        <begin position="270"/>
        <end position="287"/>
    </location>
</feature>
<feature type="transmembrane region" description="Helical" evidence="1">
    <location>
        <begin position="244"/>
        <end position="264"/>
    </location>
</feature>
<feature type="transmembrane region" description="Helical" evidence="1">
    <location>
        <begin position="367"/>
        <end position="391"/>
    </location>
</feature>
<proteinExistence type="predicted"/>
<dbReference type="Proteomes" id="UP000620366">
    <property type="component" value="Unassembled WGS sequence"/>
</dbReference>
<comment type="caution">
    <text evidence="2">The sequence shown here is derived from an EMBL/GenBank/DDBJ whole genome shotgun (WGS) entry which is preliminary data.</text>
</comment>
<organism evidence="2 3">
    <name type="scientific">Feifania hominis</name>
    <dbReference type="NCBI Taxonomy" id="2763660"/>
    <lineage>
        <taxon>Bacteria</taxon>
        <taxon>Bacillati</taxon>
        <taxon>Bacillota</taxon>
        <taxon>Clostridia</taxon>
        <taxon>Eubacteriales</taxon>
        <taxon>Feifaniaceae</taxon>
        <taxon>Feifania</taxon>
    </lineage>
</organism>
<dbReference type="Gene3D" id="1.20.1250.20">
    <property type="entry name" value="MFS general substrate transporter like domains"/>
    <property type="match status" value="2"/>
</dbReference>
<feature type="transmembrane region" description="Helical" evidence="1">
    <location>
        <begin position="118"/>
        <end position="137"/>
    </location>
</feature>
<keyword evidence="1" id="KW-0472">Membrane</keyword>
<dbReference type="EMBL" id="JACRSP010000001">
    <property type="protein sequence ID" value="MBC8535422.1"/>
    <property type="molecule type" value="Genomic_DNA"/>
</dbReference>
<evidence type="ECO:0000313" key="2">
    <source>
        <dbReference type="EMBL" id="MBC8535422.1"/>
    </source>
</evidence>
<accession>A0A926DCQ1</accession>
<dbReference type="CDD" id="cd06174">
    <property type="entry name" value="MFS"/>
    <property type="match status" value="1"/>
</dbReference>
<feature type="transmembrane region" description="Helical" evidence="1">
    <location>
        <begin position="91"/>
        <end position="112"/>
    </location>
</feature>
<evidence type="ECO:0000313" key="3">
    <source>
        <dbReference type="Proteomes" id="UP000620366"/>
    </source>
</evidence>
<dbReference type="RefSeq" id="WP_249299152.1">
    <property type="nucleotide sequence ID" value="NZ_JACRSP010000001.1"/>
</dbReference>
<feature type="transmembrane region" description="Helical" evidence="1">
    <location>
        <begin position="192"/>
        <end position="215"/>
    </location>
</feature>
<reference evidence="2" key="1">
    <citation type="submission" date="2020-08" db="EMBL/GenBank/DDBJ databases">
        <title>Genome public.</title>
        <authorList>
            <person name="Liu C."/>
            <person name="Sun Q."/>
        </authorList>
    </citation>
    <scope>NUCLEOTIDE SEQUENCE</scope>
    <source>
        <strain evidence="2">BX7</strain>
    </source>
</reference>
<dbReference type="InterPro" id="IPR052528">
    <property type="entry name" value="Sugar_transport-like"/>
</dbReference>